<dbReference type="CDD" id="cd03443">
    <property type="entry name" value="PaaI_thioesterase"/>
    <property type="match status" value="1"/>
</dbReference>
<dbReference type="SUPFAM" id="SSF54637">
    <property type="entry name" value="Thioesterase/thiol ester dehydrase-isomerase"/>
    <property type="match status" value="1"/>
</dbReference>
<dbReference type="InterPro" id="IPR006683">
    <property type="entry name" value="Thioestr_dom"/>
</dbReference>
<dbReference type="PANTHER" id="PTHR47260">
    <property type="entry name" value="UPF0644 PROTEIN PB2B4.06"/>
    <property type="match status" value="1"/>
</dbReference>
<evidence type="ECO:0000259" key="1">
    <source>
        <dbReference type="Pfam" id="PF03061"/>
    </source>
</evidence>
<comment type="caution">
    <text evidence="2">The sequence shown here is derived from an EMBL/GenBank/DDBJ whole genome shotgun (WGS) entry which is preliminary data.</text>
</comment>
<keyword evidence="3" id="KW-1185">Reference proteome</keyword>
<dbReference type="InterPro" id="IPR029069">
    <property type="entry name" value="HotDog_dom_sf"/>
</dbReference>
<name>A0ABR4M4K1_9EURO</name>
<dbReference type="InterPro" id="IPR052061">
    <property type="entry name" value="PTE-AB_protein"/>
</dbReference>
<dbReference type="Gene3D" id="3.10.129.10">
    <property type="entry name" value="Hotdog Thioesterase"/>
    <property type="match status" value="1"/>
</dbReference>
<accession>A0ABR4M4K1</accession>
<dbReference type="RefSeq" id="XP_070890512.1">
    <property type="nucleotide sequence ID" value="XM_071024989.1"/>
</dbReference>
<reference evidence="2 3" key="1">
    <citation type="submission" date="2024-07" db="EMBL/GenBank/DDBJ databases">
        <title>Section-level genome sequencing and comparative genomics of Aspergillus sections Usti and Cavernicolus.</title>
        <authorList>
            <consortium name="Lawrence Berkeley National Laboratory"/>
            <person name="Nybo J.L."/>
            <person name="Vesth T.C."/>
            <person name="Theobald S."/>
            <person name="Frisvad J.C."/>
            <person name="Larsen T.O."/>
            <person name="Kjaerboelling I."/>
            <person name="Rothschild-Mancinelli K."/>
            <person name="Lyhne E.K."/>
            <person name="Kogle M.E."/>
            <person name="Barry K."/>
            <person name="Clum A."/>
            <person name="Na H."/>
            <person name="Ledsgaard L."/>
            <person name="Lin J."/>
            <person name="Lipzen A."/>
            <person name="Kuo A."/>
            <person name="Riley R."/>
            <person name="Mondo S."/>
            <person name="Labutti K."/>
            <person name="Haridas S."/>
            <person name="Pangalinan J."/>
            <person name="Salamov A.A."/>
            <person name="Simmons B.A."/>
            <person name="Magnuson J.K."/>
            <person name="Chen J."/>
            <person name="Drula E."/>
            <person name="Henrissat B."/>
            <person name="Wiebenga A."/>
            <person name="Lubbers R.J."/>
            <person name="Gomes A.C."/>
            <person name="Macurrencykelacurrency M.R."/>
            <person name="Stajich J."/>
            <person name="Grigoriev I.V."/>
            <person name="Mortensen U.H."/>
            <person name="De Vries R.P."/>
            <person name="Baker S.E."/>
            <person name="Andersen M.R."/>
        </authorList>
    </citation>
    <scope>NUCLEOTIDE SEQUENCE [LARGE SCALE GENOMIC DNA]</scope>
    <source>
        <strain evidence="2 3">CBS 449.75</strain>
    </source>
</reference>
<organism evidence="2 3">
    <name type="scientific">Aspergillus lucknowensis</name>
    <dbReference type="NCBI Taxonomy" id="176173"/>
    <lineage>
        <taxon>Eukaryota</taxon>
        <taxon>Fungi</taxon>
        <taxon>Dikarya</taxon>
        <taxon>Ascomycota</taxon>
        <taxon>Pezizomycotina</taxon>
        <taxon>Eurotiomycetes</taxon>
        <taxon>Eurotiomycetidae</taxon>
        <taxon>Eurotiales</taxon>
        <taxon>Aspergillaceae</taxon>
        <taxon>Aspergillus</taxon>
        <taxon>Aspergillus subgen. Nidulantes</taxon>
    </lineage>
</organism>
<dbReference type="EMBL" id="JBFXLQ010000003">
    <property type="protein sequence ID" value="KAL2871533.1"/>
    <property type="molecule type" value="Genomic_DNA"/>
</dbReference>
<dbReference type="PANTHER" id="PTHR47260:SF1">
    <property type="entry name" value="UPF0644 PROTEIN PB2B4.06"/>
    <property type="match status" value="1"/>
</dbReference>
<feature type="domain" description="Thioesterase" evidence="1">
    <location>
        <begin position="205"/>
        <end position="257"/>
    </location>
</feature>
<sequence>MYLGSLNPRFLLDNLFAISSQTFQVVLQACDGANMIGSRQVIQSRLRYAATQFGLIRRSISQGSRNASTSAQHASSRSSLWLRRLLYAGTFGGLGFLVDSRITKALTSPPPVPGSEHDMRRMDRVRTIFEERLPIVKQLREDPDYTESDVYGNYSWRDKEQRLTSGPLSGSRGLAYQKVFWNSGANKAVNVVFLGKGIEGWPVLVHGGALATILDEHLARVAIQNLPERTAVTANLDINYRKMVASENFYAVHATLDQERSTDRKAYVNGEIRDMRGNVLVESSGLFVVPRSYKLRRIGDTY</sequence>
<dbReference type="GeneID" id="98140061"/>
<evidence type="ECO:0000313" key="2">
    <source>
        <dbReference type="EMBL" id="KAL2871533.1"/>
    </source>
</evidence>
<evidence type="ECO:0000313" key="3">
    <source>
        <dbReference type="Proteomes" id="UP001610432"/>
    </source>
</evidence>
<gene>
    <name evidence="2" type="ORF">BJX67DRAFT_164500</name>
</gene>
<proteinExistence type="predicted"/>
<protein>
    <submittedName>
        <fullName evidence="2">HotDog domain-containing protein</fullName>
    </submittedName>
</protein>
<dbReference type="Proteomes" id="UP001610432">
    <property type="component" value="Unassembled WGS sequence"/>
</dbReference>
<dbReference type="Pfam" id="PF03061">
    <property type="entry name" value="4HBT"/>
    <property type="match status" value="1"/>
</dbReference>